<dbReference type="InterPro" id="IPR036663">
    <property type="entry name" value="Fumarylacetoacetase_C_sf"/>
</dbReference>
<dbReference type="Pfam" id="PF11010">
    <property type="entry name" value="DUF2848"/>
    <property type="match status" value="1"/>
</dbReference>
<evidence type="ECO:0000313" key="2">
    <source>
        <dbReference type="Proteomes" id="UP000776983"/>
    </source>
</evidence>
<name>A0ABS8CFF9_9BURK</name>
<proteinExistence type="predicted"/>
<evidence type="ECO:0000313" key="1">
    <source>
        <dbReference type="EMBL" id="MCB5364786.1"/>
    </source>
</evidence>
<dbReference type="InterPro" id="IPR021269">
    <property type="entry name" value="DUF2848"/>
</dbReference>
<dbReference type="Proteomes" id="UP000776983">
    <property type="component" value="Unassembled WGS sequence"/>
</dbReference>
<protein>
    <submittedName>
        <fullName evidence="1">DUF2848 domain-containing protein</fullName>
    </submittedName>
</protein>
<organism evidence="1 2">
    <name type="scientific">Mesopusillimonas faecipullorum</name>
    <dbReference type="NCBI Taxonomy" id="2755040"/>
    <lineage>
        <taxon>Bacteria</taxon>
        <taxon>Pseudomonadati</taxon>
        <taxon>Pseudomonadota</taxon>
        <taxon>Betaproteobacteria</taxon>
        <taxon>Burkholderiales</taxon>
        <taxon>Alcaligenaceae</taxon>
        <taxon>Mesopusillimonas</taxon>
    </lineage>
</organism>
<sequence length="226" mass="24890">MKLTLAAQAETRTCEVDIRHAVIAGWTGRDREAMEKHIVELEALGVPRPAATPMYYRVAAARLTTEPVIEVSGQDSSGEVEFVLLKHEGRLWIGIGSDHTDRKLETIGVAISKQLCDKPIGETWWSWQDIAPHWDSLVLHSWITEAGQRVLYQTGSVTTMRDPAELMAGYGDAGDDLPEGAVMFCGTLAAVGGIRFSESFEFELHDPVLNRSLHHAYRVAVLPIAG</sequence>
<dbReference type="RefSeq" id="WP_226955204.1">
    <property type="nucleotide sequence ID" value="NZ_JACDXW010000008.1"/>
</dbReference>
<keyword evidence="2" id="KW-1185">Reference proteome</keyword>
<accession>A0ABS8CFF9</accession>
<gene>
    <name evidence="1" type="ORF">H0484_13615</name>
</gene>
<dbReference type="EMBL" id="JACDXW010000008">
    <property type="protein sequence ID" value="MCB5364786.1"/>
    <property type="molecule type" value="Genomic_DNA"/>
</dbReference>
<reference evidence="1 2" key="1">
    <citation type="submission" date="2020-07" db="EMBL/GenBank/DDBJ databases">
        <title>Pusillimonas sp. nov., isolated from poultry manure in Taiwan.</title>
        <authorList>
            <person name="Lin S.-Y."/>
            <person name="Tang Y.-S."/>
            <person name="Young C.-C."/>
        </authorList>
    </citation>
    <scope>NUCLEOTIDE SEQUENCE [LARGE SCALE GENOMIC DNA]</scope>
    <source>
        <strain evidence="1 2">CC-YST705</strain>
    </source>
</reference>
<comment type="caution">
    <text evidence="1">The sequence shown here is derived from an EMBL/GenBank/DDBJ whole genome shotgun (WGS) entry which is preliminary data.</text>
</comment>
<dbReference type="SUPFAM" id="SSF56529">
    <property type="entry name" value="FAH"/>
    <property type="match status" value="1"/>
</dbReference>